<feature type="compositionally biased region" description="Polar residues" evidence="1">
    <location>
        <begin position="296"/>
        <end position="306"/>
    </location>
</feature>
<dbReference type="Gene3D" id="2.40.40.10">
    <property type="entry name" value="RlpA-like domain"/>
    <property type="match status" value="1"/>
</dbReference>
<dbReference type="CDD" id="cd22268">
    <property type="entry name" value="DPBB_RlpA-like"/>
    <property type="match status" value="1"/>
</dbReference>
<dbReference type="EMBL" id="WTYP01000001">
    <property type="protein sequence ID" value="MXP46621.1"/>
    <property type="molecule type" value="Genomic_DNA"/>
</dbReference>
<feature type="region of interest" description="Disordered" evidence="1">
    <location>
        <begin position="156"/>
        <end position="176"/>
    </location>
</feature>
<evidence type="ECO:0000259" key="2">
    <source>
        <dbReference type="PROSITE" id="PS51724"/>
    </source>
</evidence>
<comment type="caution">
    <text evidence="3">The sequence shown here is derived from an EMBL/GenBank/DDBJ whole genome shotgun (WGS) entry which is preliminary data.</text>
</comment>
<dbReference type="GO" id="GO:0009279">
    <property type="term" value="C:cell outer membrane"/>
    <property type="evidence" value="ECO:0007669"/>
    <property type="project" value="TreeGrafter"/>
</dbReference>
<dbReference type="AlphaFoldDB" id="A0A6I4V061"/>
<dbReference type="Proteomes" id="UP000471435">
    <property type="component" value="Unassembled WGS sequence"/>
</dbReference>
<name>A0A6I4V061_9SPHN</name>
<evidence type="ECO:0000313" key="4">
    <source>
        <dbReference type="Proteomes" id="UP000471435"/>
    </source>
</evidence>
<dbReference type="GO" id="GO:0042834">
    <property type="term" value="F:peptidoglycan binding"/>
    <property type="evidence" value="ECO:0007669"/>
    <property type="project" value="InterPro"/>
</dbReference>
<proteinExistence type="predicted"/>
<protein>
    <recommendedName>
        <fullName evidence="2">SPOR domain-containing protein</fullName>
    </recommendedName>
</protein>
<dbReference type="InterPro" id="IPR036908">
    <property type="entry name" value="RlpA-like_sf"/>
</dbReference>
<accession>A0A6I4V061</accession>
<reference evidence="3 4" key="1">
    <citation type="submission" date="2019-12" db="EMBL/GenBank/DDBJ databases">
        <title>Genomic-based taxomic classification of the family Erythrobacteraceae.</title>
        <authorList>
            <person name="Xu L."/>
        </authorList>
    </citation>
    <scope>NUCLEOTIDE SEQUENCE [LARGE SCALE GENOMIC DNA]</scope>
    <source>
        <strain evidence="3 4">SW-109</strain>
    </source>
</reference>
<dbReference type="InterPro" id="IPR036680">
    <property type="entry name" value="SPOR-like_sf"/>
</dbReference>
<evidence type="ECO:0000313" key="3">
    <source>
        <dbReference type="EMBL" id="MXP46621.1"/>
    </source>
</evidence>
<gene>
    <name evidence="3" type="ORF">GRI43_04320</name>
</gene>
<dbReference type="PROSITE" id="PS51257">
    <property type="entry name" value="PROKAR_LIPOPROTEIN"/>
    <property type="match status" value="1"/>
</dbReference>
<sequence>MRLPTDVRYRFLALGLTATLAACGRGGNDFAAMTSTGDTPAVLAQSGPAADYPVVLGEPYSIDGTLYTPVDTLNHDEVGYASLDSDAGNAVSIAHKTLPLPSYVEVTSLDTGKTILARAERRGPMSNDYLVALSAGAATQLGVAQGAPVRVRRVNPPEAERAKLRSGETAPDRMDTPKSLLTALVRNLPAKGFTSLSAPKTGPALASNNLGKSAIPPSADLPAMREAAPAAADAPTVDAAAPAAKETFADAFRGDRKAVGAYPLPPIASSAASGAAELSPPVQQGATKAEAPATVQVATPQQPSASQSATDGFVIQAAAFSSKANADRAASSIDGFVQKSGKYFRVRKGPFANRGQAEAALAKVRDAGYRDARVYTTG</sequence>
<dbReference type="InterPro" id="IPR007730">
    <property type="entry name" value="SPOR-like_dom"/>
</dbReference>
<dbReference type="Pfam" id="PF05036">
    <property type="entry name" value="SPOR"/>
    <property type="match status" value="1"/>
</dbReference>
<dbReference type="Gene3D" id="3.30.70.1070">
    <property type="entry name" value="Sporulation related repeat"/>
    <property type="match status" value="1"/>
</dbReference>
<evidence type="ECO:0000256" key="1">
    <source>
        <dbReference type="SAM" id="MobiDB-lite"/>
    </source>
</evidence>
<dbReference type="OrthoDB" id="9779128at2"/>
<dbReference type="SUPFAM" id="SSF110997">
    <property type="entry name" value="Sporulation related repeat"/>
    <property type="match status" value="1"/>
</dbReference>
<dbReference type="RefSeq" id="WP_160729834.1">
    <property type="nucleotide sequence ID" value="NZ_WTYP01000001.1"/>
</dbReference>
<organism evidence="3 4">
    <name type="scientific">Pontixanthobacter luteolus</name>
    <dbReference type="NCBI Taxonomy" id="295089"/>
    <lineage>
        <taxon>Bacteria</taxon>
        <taxon>Pseudomonadati</taxon>
        <taxon>Pseudomonadota</taxon>
        <taxon>Alphaproteobacteria</taxon>
        <taxon>Sphingomonadales</taxon>
        <taxon>Erythrobacteraceae</taxon>
        <taxon>Pontixanthobacter</taxon>
    </lineage>
</organism>
<dbReference type="PROSITE" id="PS51724">
    <property type="entry name" value="SPOR"/>
    <property type="match status" value="1"/>
</dbReference>
<dbReference type="PANTHER" id="PTHR34183">
    <property type="entry name" value="ENDOLYTIC PEPTIDOGLYCAN TRANSGLYCOSYLASE RLPA"/>
    <property type="match status" value="1"/>
</dbReference>
<dbReference type="PANTHER" id="PTHR34183:SF1">
    <property type="entry name" value="ENDOLYTIC PEPTIDOGLYCAN TRANSGLYCOSYLASE RLPA"/>
    <property type="match status" value="1"/>
</dbReference>
<feature type="domain" description="SPOR" evidence="2">
    <location>
        <begin position="298"/>
        <end position="377"/>
    </location>
</feature>
<feature type="compositionally biased region" description="Basic and acidic residues" evidence="1">
    <location>
        <begin position="158"/>
        <end position="176"/>
    </location>
</feature>
<feature type="region of interest" description="Disordered" evidence="1">
    <location>
        <begin position="275"/>
        <end position="306"/>
    </location>
</feature>
<keyword evidence="4" id="KW-1185">Reference proteome</keyword>